<dbReference type="SUPFAM" id="SSF69593">
    <property type="entry name" value="Glycerol-3-phosphate (1)-acyltransferase"/>
    <property type="match status" value="1"/>
</dbReference>
<keyword evidence="7" id="KW-0472">Membrane</keyword>
<evidence type="ECO:0000256" key="5">
    <source>
        <dbReference type="ARBA" id="ARBA00023315"/>
    </source>
</evidence>
<reference evidence="9 10" key="1">
    <citation type="submission" date="2022-02" db="EMBL/GenBank/DDBJ databases">
        <title>Mesosutterella porci, a novel member of the family Sutterellaceae from pig feces.</title>
        <authorList>
            <person name="Wylensek D."/>
            <person name="Clavel T."/>
        </authorList>
    </citation>
    <scope>NUCLEOTIDE SEQUENCE [LARGE SCALE GENOMIC DNA]</scope>
    <source>
        <strain evidence="10">oilRF-744-wt-GAM-9</strain>
    </source>
</reference>
<dbReference type="Proteomes" id="UP001297600">
    <property type="component" value="Unassembled WGS sequence"/>
</dbReference>
<evidence type="ECO:0000256" key="4">
    <source>
        <dbReference type="ARBA" id="ARBA00023098"/>
    </source>
</evidence>
<keyword evidence="3" id="KW-0808">Transferase</keyword>
<keyword evidence="7" id="KW-1133">Transmembrane helix</keyword>
<evidence type="ECO:0000313" key="10">
    <source>
        <dbReference type="Proteomes" id="UP001297600"/>
    </source>
</evidence>
<sequence length="269" mass="30020">MNYAVGLYRFIRMILMIPFLVVIAACVFPRKGEQEYRRLVQLWSRRLLASMGIGLRLKGPELRYEEPGKTGLLLLCNHTSFLDIFAVDAFLCSRFVAKAEIGRWPFLGSIARGVRTIFIDRKNKRGILGILEQMELALKKGENVIFFPEGTTSPGDRLLPLHSNLFEAAVASGADIQPLVLRYTERGEQTTRMAYVGQMSIFRCLWHVVTTRDAAIEVEVLPRFSVDGMNRHQLCRKASRVMSEGLGVADPADGTSLPRETAAGCKAGA</sequence>
<proteinExistence type="predicted"/>
<evidence type="ECO:0000256" key="7">
    <source>
        <dbReference type="SAM" id="Phobius"/>
    </source>
</evidence>
<feature type="transmembrane region" description="Helical" evidence="7">
    <location>
        <begin position="6"/>
        <end position="28"/>
    </location>
</feature>
<comment type="caution">
    <text evidence="9">The sequence shown here is derived from an EMBL/GenBank/DDBJ whole genome shotgun (WGS) entry which is preliminary data.</text>
</comment>
<dbReference type="SMART" id="SM00563">
    <property type="entry name" value="PlsC"/>
    <property type="match status" value="1"/>
</dbReference>
<dbReference type="RefSeq" id="WP_237977937.1">
    <property type="nucleotide sequence ID" value="NZ_JAKNCT010000002.1"/>
</dbReference>
<keyword evidence="7" id="KW-0812">Transmembrane</keyword>
<feature type="region of interest" description="Disordered" evidence="6">
    <location>
        <begin position="250"/>
        <end position="269"/>
    </location>
</feature>
<name>A0ABS9MNT3_9BURK</name>
<evidence type="ECO:0000256" key="2">
    <source>
        <dbReference type="ARBA" id="ARBA00022516"/>
    </source>
</evidence>
<dbReference type="EMBL" id="JAKNCT010000002">
    <property type="protein sequence ID" value="MCG5030283.1"/>
    <property type="molecule type" value="Genomic_DNA"/>
</dbReference>
<keyword evidence="5 9" id="KW-0012">Acyltransferase</keyword>
<dbReference type="InterPro" id="IPR002123">
    <property type="entry name" value="Plipid/glycerol_acylTrfase"/>
</dbReference>
<protein>
    <submittedName>
        <fullName evidence="9">1-acyl-sn-glycerol-3-phosphate acyltransferase</fullName>
    </submittedName>
</protein>
<evidence type="ECO:0000313" key="9">
    <source>
        <dbReference type="EMBL" id="MCG5030283.1"/>
    </source>
</evidence>
<keyword evidence="2" id="KW-0444">Lipid biosynthesis</keyword>
<dbReference type="Pfam" id="PF01553">
    <property type="entry name" value="Acyltransferase"/>
    <property type="match status" value="1"/>
</dbReference>
<dbReference type="CDD" id="cd07989">
    <property type="entry name" value="LPLAT_AGPAT-like"/>
    <property type="match status" value="1"/>
</dbReference>
<dbReference type="PANTHER" id="PTHR10434">
    <property type="entry name" value="1-ACYL-SN-GLYCEROL-3-PHOSPHATE ACYLTRANSFERASE"/>
    <property type="match status" value="1"/>
</dbReference>
<gene>
    <name evidence="9" type="ORF">MAF45_02270</name>
</gene>
<dbReference type="PANTHER" id="PTHR10434:SF64">
    <property type="entry name" value="1-ACYL-SN-GLYCEROL-3-PHOSPHATE ACYLTRANSFERASE-RELATED"/>
    <property type="match status" value="1"/>
</dbReference>
<keyword evidence="10" id="KW-1185">Reference proteome</keyword>
<organism evidence="9 10">
    <name type="scientific">Mesosutterella porci</name>
    <dbReference type="NCBI Taxonomy" id="2915351"/>
    <lineage>
        <taxon>Bacteria</taxon>
        <taxon>Pseudomonadati</taxon>
        <taxon>Pseudomonadota</taxon>
        <taxon>Betaproteobacteria</taxon>
        <taxon>Burkholderiales</taxon>
        <taxon>Sutterellaceae</taxon>
        <taxon>Mesosutterella</taxon>
    </lineage>
</organism>
<accession>A0ABS9MNT3</accession>
<comment type="pathway">
    <text evidence="1">Lipid metabolism.</text>
</comment>
<evidence type="ECO:0000256" key="6">
    <source>
        <dbReference type="SAM" id="MobiDB-lite"/>
    </source>
</evidence>
<keyword evidence="4" id="KW-0443">Lipid metabolism</keyword>
<evidence type="ECO:0000256" key="1">
    <source>
        <dbReference type="ARBA" id="ARBA00005189"/>
    </source>
</evidence>
<evidence type="ECO:0000256" key="3">
    <source>
        <dbReference type="ARBA" id="ARBA00022679"/>
    </source>
</evidence>
<dbReference type="GO" id="GO:0016746">
    <property type="term" value="F:acyltransferase activity"/>
    <property type="evidence" value="ECO:0007669"/>
    <property type="project" value="UniProtKB-KW"/>
</dbReference>
<feature type="domain" description="Phospholipid/glycerol acyltransferase" evidence="8">
    <location>
        <begin position="72"/>
        <end position="184"/>
    </location>
</feature>
<evidence type="ECO:0000259" key="8">
    <source>
        <dbReference type="SMART" id="SM00563"/>
    </source>
</evidence>